<name>A0AAD4MRZ2_9BILA</name>
<evidence type="ECO:0000256" key="3">
    <source>
        <dbReference type="ARBA" id="ARBA00022801"/>
    </source>
</evidence>
<keyword evidence="5" id="KW-0472">Membrane</keyword>
<keyword evidence="8" id="KW-1185">Reference proteome</keyword>
<dbReference type="GO" id="GO:0070292">
    <property type="term" value="P:N-acylphosphatidylethanolamine metabolic process"/>
    <property type="evidence" value="ECO:0007669"/>
    <property type="project" value="TreeGrafter"/>
</dbReference>
<keyword evidence="4" id="KW-0443">Lipid metabolism</keyword>
<keyword evidence="2" id="KW-0808">Transferase</keyword>
<dbReference type="Gene3D" id="3.90.1720.10">
    <property type="entry name" value="endopeptidase domain like (from Nostoc punctiforme)"/>
    <property type="match status" value="1"/>
</dbReference>
<reference evidence="7" key="1">
    <citation type="submission" date="2022-01" db="EMBL/GenBank/DDBJ databases">
        <title>Genome Sequence Resource for Two Populations of Ditylenchus destructor, the Migratory Endoparasitic Phytonematode.</title>
        <authorList>
            <person name="Zhang H."/>
            <person name="Lin R."/>
            <person name="Xie B."/>
        </authorList>
    </citation>
    <scope>NUCLEOTIDE SEQUENCE</scope>
    <source>
        <strain evidence="7">BazhouSP</strain>
    </source>
</reference>
<dbReference type="InterPro" id="IPR051496">
    <property type="entry name" value="H-rev107_PLA/AT"/>
</dbReference>
<comment type="caution">
    <text evidence="7">The sequence shown here is derived from an EMBL/GenBank/DDBJ whole genome shotgun (WGS) entry which is preliminary data.</text>
</comment>
<proteinExistence type="inferred from homology"/>
<keyword evidence="3" id="KW-0378">Hydrolase</keyword>
<dbReference type="EMBL" id="JAKKPZ010000102">
    <property type="protein sequence ID" value="KAI1702264.1"/>
    <property type="molecule type" value="Genomic_DNA"/>
</dbReference>
<gene>
    <name evidence="7" type="ORF">DdX_15603</name>
</gene>
<dbReference type="AlphaFoldDB" id="A0AAD4MRZ2"/>
<accession>A0AAD4MRZ2</accession>
<evidence type="ECO:0000256" key="2">
    <source>
        <dbReference type="ARBA" id="ARBA00022679"/>
    </source>
</evidence>
<evidence type="ECO:0000256" key="4">
    <source>
        <dbReference type="ARBA" id="ARBA00023098"/>
    </source>
</evidence>
<dbReference type="PROSITE" id="PS51934">
    <property type="entry name" value="LRAT"/>
    <property type="match status" value="1"/>
</dbReference>
<evidence type="ECO:0000259" key="6">
    <source>
        <dbReference type="PROSITE" id="PS51934"/>
    </source>
</evidence>
<dbReference type="GO" id="GO:0008970">
    <property type="term" value="F:phospholipase A1 activity"/>
    <property type="evidence" value="ECO:0007669"/>
    <property type="project" value="TreeGrafter"/>
</dbReference>
<dbReference type="Proteomes" id="UP001201812">
    <property type="component" value="Unassembled WGS sequence"/>
</dbReference>
<dbReference type="PANTHER" id="PTHR13943:SF77">
    <property type="entry name" value="LRAT DOMAIN-CONTAINING PROTEIN"/>
    <property type="match status" value="1"/>
</dbReference>
<protein>
    <submittedName>
        <fullName evidence="7">Lecithin retinol acyltransferase domain-containing protein</fullName>
    </submittedName>
</protein>
<sequence>MSAIPMPWYDTYYNFARESEDIMSKARKSSQAAQIGIAAAEIITGVITEVISDIVVRKSLSLCAPKIVEDTSSKQQLCVGDRIRVDRKMYKHYAIVGDIGKDGIKCYHYTDVNFEKGIVNRKYVKGEVRLDNLQEIVKKDAWRIDNSLDSKYKTFGPEKIVARARSKLGQTDYNLVTNNCETYANWCRHGEERSDQVRDFVGASVTAAVVTIAAAGTAAASSRAQKKK</sequence>
<dbReference type="InterPro" id="IPR007053">
    <property type="entry name" value="LRAT_dom"/>
</dbReference>
<dbReference type="GO" id="GO:0016410">
    <property type="term" value="F:N-acyltransferase activity"/>
    <property type="evidence" value="ECO:0007669"/>
    <property type="project" value="TreeGrafter"/>
</dbReference>
<comment type="similarity">
    <text evidence="1">Belongs to the H-rev107 family.</text>
</comment>
<evidence type="ECO:0000256" key="1">
    <source>
        <dbReference type="ARBA" id="ARBA00007824"/>
    </source>
</evidence>
<keyword evidence="5" id="KW-1133">Transmembrane helix</keyword>
<dbReference type="PANTHER" id="PTHR13943">
    <property type="entry name" value="HRAS-LIKE SUPPRESSOR - RELATED"/>
    <property type="match status" value="1"/>
</dbReference>
<evidence type="ECO:0000313" key="8">
    <source>
        <dbReference type="Proteomes" id="UP001201812"/>
    </source>
</evidence>
<keyword evidence="5" id="KW-0812">Transmembrane</keyword>
<feature type="transmembrane region" description="Helical" evidence="5">
    <location>
        <begin position="200"/>
        <end position="220"/>
    </location>
</feature>
<dbReference type="GO" id="GO:0005737">
    <property type="term" value="C:cytoplasm"/>
    <property type="evidence" value="ECO:0007669"/>
    <property type="project" value="TreeGrafter"/>
</dbReference>
<organism evidence="7 8">
    <name type="scientific">Ditylenchus destructor</name>
    <dbReference type="NCBI Taxonomy" id="166010"/>
    <lineage>
        <taxon>Eukaryota</taxon>
        <taxon>Metazoa</taxon>
        <taxon>Ecdysozoa</taxon>
        <taxon>Nematoda</taxon>
        <taxon>Chromadorea</taxon>
        <taxon>Rhabditida</taxon>
        <taxon>Tylenchina</taxon>
        <taxon>Tylenchomorpha</taxon>
        <taxon>Sphaerularioidea</taxon>
        <taxon>Anguinidae</taxon>
        <taxon>Anguininae</taxon>
        <taxon>Ditylenchus</taxon>
    </lineage>
</organism>
<evidence type="ECO:0000256" key="5">
    <source>
        <dbReference type="SAM" id="Phobius"/>
    </source>
</evidence>
<keyword evidence="7" id="KW-0012">Acyltransferase</keyword>
<dbReference type="GO" id="GO:0004623">
    <property type="term" value="F:phospholipase A2 activity"/>
    <property type="evidence" value="ECO:0007669"/>
    <property type="project" value="TreeGrafter"/>
</dbReference>
<evidence type="ECO:0000313" key="7">
    <source>
        <dbReference type="EMBL" id="KAI1702264.1"/>
    </source>
</evidence>
<feature type="domain" description="LRAT" evidence="6">
    <location>
        <begin position="82"/>
        <end position="196"/>
    </location>
</feature>
<dbReference type="Pfam" id="PF04970">
    <property type="entry name" value="LRAT"/>
    <property type="match status" value="1"/>
</dbReference>